<keyword evidence="3" id="KW-0472">Membrane</keyword>
<sequence>MKQWKKLSVALLGVSLIGVLTACGTSSERSSEDNLELTVWTFTDELSTMINEYYLPAHESLDYEIKIVEIPSDQFETKLDPVLGTRNAPDVIALESAFVKKYVESGLMADLGEYGLEEAASDTYLYVKDVGTSREGTLHALAWQAAPGGFYYRASLAESLLGITDADQMQEQIADYEKFYEVAKEVKENSGGTVQMISSVQDLAKPFFGMRESGWVEDEKLIIDDKLHELMDISRRFVEEDLTKDTEGQSEAWFAGMNGETDFGYSLPTWGLHYWLKQNAASADGSRTTEGDWRMIQGPSSWFWGGTWIGATDTSKMKEEAAALIQYLTTDPEFLEQWAKDTGDFVSNERVVEAIKSSYQEDFLGGQNHYDEFSEMVQSINAKILTEYDQTIETLFIDHCLTPYSKGETDKESAIQNFKDAVANAYPDLEID</sequence>
<keyword evidence="4" id="KW-0564">Palmitate</keyword>
<dbReference type="RefSeq" id="WP_086323485.1">
    <property type="nucleotide sequence ID" value="NZ_NGKW01000003.1"/>
</dbReference>
<evidence type="ECO:0000256" key="3">
    <source>
        <dbReference type="ARBA" id="ARBA00023136"/>
    </source>
</evidence>
<evidence type="ECO:0000256" key="5">
    <source>
        <dbReference type="ARBA" id="ARBA00023288"/>
    </source>
</evidence>
<keyword evidence="2 6" id="KW-0732">Signal</keyword>
<evidence type="ECO:0000313" key="8">
    <source>
        <dbReference type="Proteomes" id="UP000194885"/>
    </source>
</evidence>
<gene>
    <name evidence="7" type="ORF">A5810_001878</name>
</gene>
<evidence type="ECO:0008006" key="9">
    <source>
        <dbReference type="Google" id="ProtNLM"/>
    </source>
</evidence>
<keyword evidence="5" id="KW-0449">Lipoprotein</keyword>
<evidence type="ECO:0000256" key="4">
    <source>
        <dbReference type="ARBA" id="ARBA00023139"/>
    </source>
</evidence>
<reference evidence="7 8" key="1">
    <citation type="submission" date="2017-05" db="EMBL/GenBank/DDBJ databases">
        <title>The Genome Sequence of Enterococcus faecium 7H8_DIV0219.</title>
        <authorList>
            <consortium name="The Broad Institute Genomics Platform"/>
            <consortium name="The Broad Institute Genomic Center for Infectious Diseases"/>
            <person name="Earl A."/>
            <person name="Manson A."/>
            <person name="Schwartman J."/>
            <person name="Gilmore M."/>
            <person name="Abouelleil A."/>
            <person name="Cao P."/>
            <person name="Chapman S."/>
            <person name="Cusick C."/>
            <person name="Shea T."/>
            <person name="Young S."/>
            <person name="Neafsey D."/>
            <person name="Nusbaum C."/>
            <person name="Birren B."/>
        </authorList>
    </citation>
    <scope>NUCLEOTIDE SEQUENCE [LARGE SCALE GENOMIC DNA]</scope>
    <source>
        <strain evidence="7 8">7H8_DIV0219</strain>
    </source>
</reference>
<dbReference type="Proteomes" id="UP000194885">
    <property type="component" value="Unassembled WGS sequence"/>
</dbReference>
<protein>
    <recommendedName>
        <fullName evidence="9">Carbohydrate ABC transporter substrate-binding protein</fullName>
    </recommendedName>
</protein>
<evidence type="ECO:0000256" key="1">
    <source>
        <dbReference type="ARBA" id="ARBA00022475"/>
    </source>
</evidence>
<dbReference type="Pfam" id="PF13416">
    <property type="entry name" value="SBP_bac_8"/>
    <property type="match status" value="1"/>
</dbReference>
<dbReference type="SUPFAM" id="SSF53850">
    <property type="entry name" value="Periplasmic binding protein-like II"/>
    <property type="match status" value="1"/>
</dbReference>
<dbReference type="PANTHER" id="PTHR43649">
    <property type="entry name" value="ARABINOSE-BINDING PROTEIN-RELATED"/>
    <property type="match status" value="1"/>
</dbReference>
<name>A0A242BFA0_ENTFC</name>
<keyword evidence="1" id="KW-1003">Cell membrane</keyword>
<feature type="chain" id="PRO_5039010862" description="Carbohydrate ABC transporter substrate-binding protein" evidence="6">
    <location>
        <begin position="23"/>
        <end position="432"/>
    </location>
</feature>
<dbReference type="AlphaFoldDB" id="A0A242BFA0"/>
<dbReference type="PROSITE" id="PS51257">
    <property type="entry name" value="PROKAR_LIPOPROTEIN"/>
    <property type="match status" value="1"/>
</dbReference>
<comment type="caution">
    <text evidence="7">The sequence shown here is derived from an EMBL/GenBank/DDBJ whole genome shotgun (WGS) entry which is preliminary data.</text>
</comment>
<organism evidence="7 8">
    <name type="scientific">Enterococcus faecium</name>
    <name type="common">Streptococcus faecium</name>
    <dbReference type="NCBI Taxonomy" id="1352"/>
    <lineage>
        <taxon>Bacteria</taxon>
        <taxon>Bacillati</taxon>
        <taxon>Bacillota</taxon>
        <taxon>Bacilli</taxon>
        <taxon>Lactobacillales</taxon>
        <taxon>Enterococcaceae</taxon>
        <taxon>Enterococcus</taxon>
    </lineage>
</organism>
<dbReference type="EMBL" id="NGKW01000003">
    <property type="protein sequence ID" value="OTN93999.1"/>
    <property type="molecule type" value="Genomic_DNA"/>
</dbReference>
<feature type="signal peptide" evidence="6">
    <location>
        <begin position="1"/>
        <end position="22"/>
    </location>
</feature>
<proteinExistence type="predicted"/>
<evidence type="ECO:0000256" key="6">
    <source>
        <dbReference type="SAM" id="SignalP"/>
    </source>
</evidence>
<accession>A0A242BFA0</accession>
<evidence type="ECO:0000256" key="2">
    <source>
        <dbReference type="ARBA" id="ARBA00022729"/>
    </source>
</evidence>
<dbReference type="InterPro" id="IPR006059">
    <property type="entry name" value="SBP"/>
</dbReference>
<dbReference type="InterPro" id="IPR050490">
    <property type="entry name" value="Bact_solute-bd_prot1"/>
</dbReference>
<dbReference type="Gene3D" id="3.40.190.10">
    <property type="entry name" value="Periplasmic binding protein-like II"/>
    <property type="match status" value="1"/>
</dbReference>
<evidence type="ECO:0000313" key="7">
    <source>
        <dbReference type="EMBL" id="OTN93999.1"/>
    </source>
</evidence>
<dbReference type="PANTHER" id="PTHR43649:SF33">
    <property type="entry name" value="POLYGALACTURONAN_RHAMNOGALACTURONAN-BINDING PROTEIN YTCQ"/>
    <property type="match status" value="1"/>
</dbReference>